<dbReference type="EMBL" id="CAAALY010120319">
    <property type="protein sequence ID" value="VEL31255.1"/>
    <property type="molecule type" value="Genomic_DNA"/>
</dbReference>
<dbReference type="GO" id="GO:0080008">
    <property type="term" value="C:Cul4-RING E3 ubiquitin ligase complex"/>
    <property type="evidence" value="ECO:0007669"/>
    <property type="project" value="TreeGrafter"/>
</dbReference>
<dbReference type="InterPro" id="IPR051859">
    <property type="entry name" value="DCAF"/>
</dbReference>
<organism evidence="1 2">
    <name type="scientific">Protopolystoma xenopodis</name>
    <dbReference type="NCBI Taxonomy" id="117903"/>
    <lineage>
        <taxon>Eukaryota</taxon>
        <taxon>Metazoa</taxon>
        <taxon>Spiralia</taxon>
        <taxon>Lophotrochozoa</taxon>
        <taxon>Platyhelminthes</taxon>
        <taxon>Monogenea</taxon>
        <taxon>Polyopisthocotylea</taxon>
        <taxon>Polystomatidea</taxon>
        <taxon>Polystomatidae</taxon>
        <taxon>Protopolystoma</taxon>
    </lineage>
</organism>
<evidence type="ECO:0000313" key="1">
    <source>
        <dbReference type="EMBL" id="VEL31255.1"/>
    </source>
</evidence>
<comment type="caution">
    <text evidence="1">The sequence shown here is derived from an EMBL/GenBank/DDBJ whole genome shotgun (WGS) entry which is preliminary data.</text>
</comment>
<keyword evidence="2" id="KW-1185">Reference proteome</keyword>
<reference evidence="1" key="1">
    <citation type="submission" date="2018-11" db="EMBL/GenBank/DDBJ databases">
        <authorList>
            <consortium name="Pathogen Informatics"/>
        </authorList>
    </citation>
    <scope>NUCLEOTIDE SEQUENCE</scope>
</reference>
<evidence type="ECO:0000313" key="2">
    <source>
        <dbReference type="Proteomes" id="UP000784294"/>
    </source>
</evidence>
<gene>
    <name evidence="1" type="ORF">PXEA_LOCUS24695</name>
</gene>
<sequence length="60" mass="6816">MDRSDRSLLTLTGHTVRFTLVRARFSPAHTTGQRYAYAGSAKGDWHIWDLFTGDVAFFPI</sequence>
<accession>A0A448X914</accession>
<dbReference type="PANTHER" id="PTHR19847:SF7">
    <property type="entry name" value="DDB1- AND CUL4-ASSOCIATED FACTOR 11"/>
    <property type="match status" value="1"/>
</dbReference>
<dbReference type="OrthoDB" id="63070at2759"/>
<dbReference type="GO" id="GO:0043161">
    <property type="term" value="P:proteasome-mediated ubiquitin-dependent protein catabolic process"/>
    <property type="evidence" value="ECO:0007669"/>
    <property type="project" value="TreeGrafter"/>
</dbReference>
<dbReference type="PANTHER" id="PTHR19847">
    <property type="entry name" value="DDB1- AND CUL4-ASSOCIATED FACTOR 11"/>
    <property type="match status" value="1"/>
</dbReference>
<name>A0A448X914_9PLAT</name>
<dbReference type="AlphaFoldDB" id="A0A448X914"/>
<proteinExistence type="predicted"/>
<dbReference type="Proteomes" id="UP000784294">
    <property type="component" value="Unassembled WGS sequence"/>
</dbReference>
<protein>
    <submittedName>
        <fullName evidence="1">Uncharacterized protein</fullName>
    </submittedName>
</protein>